<sequence>MMPLDGTSGITLRNRLPHLRERFASRLTQGALSQSAGLLTGAAGILLTHHALNASHPVCPGWDTCLLLV</sequence>
<dbReference type="AlphaFoldDB" id="A0A918QX34"/>
<reference evidence="1" key="1">
    <citation type="journal article" date="2014" name="Int. J. Syst. Evol. Microbiol.">
        <title>Complete genome sequence of Corynebacterium casei LMG S-19264T (=DSM 44701T), isolated from a smear-ripened cheese.</title>
        <authorList>
            <consortium name="US DOE Joint Genome Institute (JGI-PGF)"/>
            <person name="Walter F."/>
            <person name="Albersmeier A."/>
            <person name="Kalinowski J."/>
            <person name="Ruckert C."/>
        </authorList>
    </citation>
    <scope>NUCLEOTIDE SEQUENCE</scope>
    <source>
        <strain evidence="1">JCM 5016</strain>
    </source>
</reference>
<name>A0A918QX34_9ACTN</name>
<proteinExistence type="predicted"/>
<accession>A0A918QX34</accession>
<reference evidence="1" key="2">
    <citation type="submission" date="2020-09" db="EMBL/GenBank/DDBJ databases">
        <authorList>
            <person name="Sun Q."/>
            <person name="Ohkuma M."/>
        </authorList>
    </citation>
    <scope>NUCLEOTIDE SEQUENCE</scope>
    <source>
        <strain evidence="1">JCM 5016</strain>
    </source>
</reference>
<dbReference type="Gene3D" id="1.50.10.20">
    <property type="match status" value="1"/>
</dbReference>
<organism evidence="1 2">
    <name type="scientific">Streptomyces echinoruber</name>
    <dbReference type="NCBI Taxonomy" id="68898"/>
    <lineage>
        <taxon>Bacteria</taxon>
        <taxon>Bacillati</taxon>
        <taxon>Actinomycetota</taxon>
        <taxon>Actinomycetes</taxon>
        <taxon>Kitasatosporales</taxon>
        <taxon>Streptomycetaceae</taxon>
        <taxon>Streptomyces</taxon>
    </lineage>
</organism>
<dbReference type="EMBL" id="BMWH01000003">
    <property type="protein sequence ID" value="GGZ76881.1"/>
    <property type="molecule type" value="Genomic_DNA"/>
</dbReference>
<dbReference type="SUPFAM" id="SSF158745">
    <property type="entry name" value="LanC-like"/>
    <property type="match status" value="1"/>
</dbReference>
<keyword evidence="2" id="KW-1185">Reference proteome</keyword>
<dbReference type="Proteomes" id="UP000623010">
    <property type="component" value="Unassembled WGS sequence"/>
</dbReference>
<evidence type="ECO:0000313" key="1">
    <source>
        <dbReference type="EMBL" id="GGZ76881.1"/>
    </source>
</evidence>
<comment type="caution">
    <text evidence="1">The sequence shown here is derived from an EMBL/GenBank/DDBJ whole genome shotgun (WGS) entry which is preliminary data.</text>
</comment>
<evidence type="ECO:0000313" key="2">
    <source>
        <dbReference type="Proteomes" id="UP000623010"/>
    </source>
</evidence>
<gene>
    <name evidence="1" type="ORF">GCM10010389_13230</name>
</gene>
<protein>
    <submittedName>
        <fullName evidence="1">Uncharacterized protein</fullName>
    </submittedName>
</protein>